<dbReference type="Proteomes" id="UP000239757">
    <property type="component" value="Unassembled WGS sequence"/>
</dbReference>
<organism evidence="1 2">
    <name type="scientific">Gossypium barbadense</name>
    <name type="common">Sea Island cotton</name>
    <name type="synonym">Hibiscus barbadensis</name>
    <dbReference type="NCBI Taxonomy" id="3634"/>
    <lineage>
        <taxon>Eukaryota</taxon>
        <taxon>Viridiplantae</taxon>
        <taxon>Streptophyta</taxon>
        <taxon>Embryophyta</taxon>
        <taxon>Tracheophyta</taxon>
        <taxon>Spermatophyta</taxon>
        <taxon>Magnoliopsida</taxon>
        <taxon>eudicotyledons</taxon>
        <taxon>Gunneridae</taxon>
        <taxon>Pentapetalae</taxon>
        <taxon>rosids</taxon>
        <taxon>malvids</taxon>
        <taxon>Malvales</taxon>
        <taxon>Malvaceae</taxon>
        <taxon>Malvoideae</taxon>
        <taxon>Gossypium</taxon>
    </lineage>
</organism>
<gene>
    <name evidence="1" type="ORF">GOBAR_AA28527</name>
</gene>
<dbReference type="AlphaFoldDB" id="A0A2P5WM42"/>
<protein>
    <recommendedName>
        <fullName evidence="3">DUF4283 domain-containing protein</fullName>
    </recommendedName>
</protein>
<evidence type="ECO:0000313" key="1">
    <source>
        <dbReference type="EMBL" id="PPR92145.1"/>
    </source>
</evidence>
<dbReference type="EMBL" id="KZ667132">
    <property type="protein sequence ID" value="PPR92145.1"/>
    <property type="molecule type" value="Genomic_DNA"/>
</dbReference>
<evidence type="ECO:0000313" key="2">
    <source>
        <dbReference type="Proteomes" id="UP000239757"/>
    </source>
</evidence>
<evidence type="ECO:0008006" key="3">
    <source>
        <dbReference type="Google" id="ProtNLM"/>
    </source>
</evidence>
<accession>A0A2P5WM42</accession>
<proteinExistence type="predicted"/>
<reference evidence="1 2" key="1">
    <citation type="submission" date="2015-01" db="EMBL/GenBank/DDBJ databases">
        <title>Genome of allotetraploid Gossypium barbadense reveals genomic plasticity and fiber elongation in cotton evolution.</title>
        <authorList>
            <person name="Chen X."/>
            <person name="Liu X."/>
            <person name="Zhao B."/>
            <person name="Zheng H."/>
            <person name="Hu Y."/>
            <person name="Lu G."/>
            <person name="Yang C."/>
            <person name="Chen J."/>
            <person name="Shan C."/>
            <person name="Zhang L."/>
            <person name="Zhou Y."/>
            <person name="Wang L."/>
            <person name="Guo W."/>
            <person name="Bai Y."/>
            <person name="Ruan J."/>
            <person name="Shangguan X."/>
            <person name="Mao Y."/>
            <person name="Jiang J."/>
            <person name="Zhu Y."/>
            <person name="Lei J."/>
            <person name="Kang H."/>
            <person name="Chen S."/>
            <person name="He X."/>
            <person name="Wang R."/>
            <person name="Wang Y."/>
            <person name="Chen J."/>
            <person name="Wang L."/>
            <person name="Yu S."/>
            <person name="Wang B."/>
            <person name="Wei J."/>
            <person name="Song S."/>
            <person name="Lu X."/>
            <person name="Gao Z."/>
            <person name="Gu W."/>
            <person name="Deng X."/>
            <person name="Ma D."/>
            <person name="Wang S."/>
            <person name="Liang W."/>
            <person name="Fang L."/>
            <person name="Cai C."/>
            <person name="Zhu X."/>
            <person name="Zhou B."/>
            <person name="Zhang Y."/>
            <person name="Chen Z."/>
            <person name="Xu S."/>
            <person name="Zhu R."/>
            <person name="Wang S."/>
            <person name="Zhang T."/>
            <person name="Zhao G."/>
        </authorList>
    </citation>
    <scope>NUCLEOTIDE SEQUENCE [LARGE SCALE GENOMIC DNA]</scope>
    <source>
        <strain evidence="2">cv. Xinhai21</strain>
        <tissue evidence="1">Leaf</tissue>
    </source>
</reference>
<sequence length="190" mass="21752">MVNLNVVGVDLANFHIMDEEDLLVVEGDEISVDPEYELCLINKGENPSTVSLWATVFWAQIHNLPSGFITEGMTRQLGDFIGCYKREFLSSAINIKDQKVEFGWDLSLRATLRRGGQLTSKWLREESENEKWENIDIDGENTARRFGVDVTNQREHKGGTGFVGRFMRYIKKPTELRIEGNMGKFEGMRD</sequence>
<name>A0A2P5WM42_GOSBA</name>